<accession>A0A1P8WHA5</accession>
<dbReference type="GO" id="GO:0006355">
    <property type="term" value="P:regulation of DNA-templated transcription"/>
    <property type="evidence" value="ECO:0007669"/>
    <property type="project" value="InterPro"/>
</dbReference>
<dbReference type="InterPro" id="IPR013321">
    <property type="entry name" value="Arc_rbn_hlx_hlx"/>
</dbReference>
<evidence type="ECO:0000313" key="2">
    <source>
        <dbReference type="EMBL" id="APZ93428.1"/>
    </source>
</evidence>
<dbReference type="InterPro" id="IPR010985">
    <property type="entry name" value="Ribbon_hlx_hlx"/>
</dbReference>
<evidence type="ECO:0008006" key="4">
    <source>
        <dbReference type="Google" id="ProtNLM"/>
    </source>
</evidence>
<name>A0A1P8WHA5_9PLAN</name>
<feature type="region of interest" description="Disordered" evidence="1">
    <location>
        <begin position="1"/>
        <end position="26"/>
    </location>
</feature>
<gene>
    <name evidence="2" type="ORF">Fuma_03045</name>
</gene>
<sequence>MSKDVSFRGTPPSKENPRATEAFKALGLSPKPEKTKRLTVDVPVSLHSRVKLECCRNDVAIADVVRRLLESEFPGQT</sequence>
<dbReference type="EMBL" id="CP017641">
    <property type="protein sequence ID" value="APZ93428.1"/>
    <property type="molecule type" value="Genomic_DNA"/>
</dbReference>
<evidence type="ECO:0000256" key="1">
    <source>
        <dbReference type="SAM" id="MobiDB-lite"/>
    </source>
</evidence>
<dbReference type="KEGG" id="fmr:Fuma_03045"/>
<evidence type="ECO:0000313" key="3">
    <source>
        <dbReference type="Proteomes" id="UP000187735"/>
    </source>
</evidence>
<proteinExistence type="predicted"/>
<dbReference type="SUPFAM" id="SSF47598">
    <property type="entry name" value="Ribbon-helix-helix"/>
    <property type="match status" value="1"/>
</dbReference>
<dbReference type="AlphaFoldDB" id="A0A1P8WHA5"/>
<dbReference type="Gene3D" id="1.10.1220.10">
    <property type="entry name" value="Met repressor-like"/>
    <property type="match status" value="1"/>
</dbReference>
<organism evidence="2 3">
    <name type="scientific">Fuerstiella marisgermanici</name>
    <dbReference type="NCBI Taxonomy" id="1891926"/>
    <lineage>
        <taxon>Bacteria</taxon>
        <taxon>Pseudomonadati</taxon>
        <taxon>Planctomycetota</taxon>
        <taxon>Planctomycetia</taxon>
        <taxon>Planctomycetales</taxon>
        <taxon>Planctomycetaceae</taxon>
        <taxon>Fuerstiella</taxon>
    </lineage>
</organism>
<protein>
    <recommendedName>
        <fullName evidence="4">Chromosome partitioning protein ParB</fullName>
    </recommendedName>
</protein>
<dbReference type="Proteomes" id="UP000187735">
    <property type="component" value="Chromosome"/>
</dbReference>
<reference evidence="2 3" key="1">
    <citation type="journal article" date="2016" name="Front. Microbiol.">
        <title>Fuerstia marisgermanicae gen. nov., sp. nov., an Unusual Member of the Phylum Planctomycetes from the German Wadden Sea.</title>
        <authorList>
            <person name="Kohn T."/>
            <person name="Heuer A."/>
            <person name="Jogler M."/>
            <person name="Vollmers J."/>
            <person name="Boedeker C."/>
            <person name="Bunk B."/>
            <person name="Rast P."/>
            <person name="Borchert D."/>
            <person name="Glockner I."/>
            <person name="Freese H.M."/>
            <person name="Klenk H.P."/>
            <person name="Overmann J."/>
            <person name="Kaster A.K."/>
            <person name="Rohde M."/>
            <person name="Wiegand S."/>
            <person name="Jogler C."/>
        </authorList>
    </citation>
    <scope>NUCLEOTIDE SEQUENCE [LARGE SCALE GENOMIC DNA]</scope>
    <source>
        <strain evidence="2 3">NH11</strain>
    </source>
</reference>
<keyword evidence="3" id="KW-1185">Reference proteome</keyword>